<dbReference type="InterPro" id="IPR036188">
    <property type="entry name" value="FAD/NAD-bd_sf"/>
</dbReference>
<dbReference type="GO" id="GO:0071949">
    <property type="term" value="F:FAD binding"/>
    <property type="evidence" value="ECO:0007669"/>
    <property type="project" value="InterPro"/>
</dbReference>
<evidence type="ECO:0000313" key="6">
    <source>
        <dbReference type="EMBL" id="KAG0008714.1"/>
    </source>
</evidence>
<evidence type="ECO:0000256" key="1">
    <source>
        <dbReference type="ARBA" id="ARBA00022630"/>
    </source>
</evidence>
<keyword evidence="3" id="KW-0560">Oxidoreductase</keyword>
<dbReference type="Proteomes" id="UP000703661">
    <property type="component" value="Unassembled WGS sequence"/>
</dbReference>
<keyword evidence="4" id="KW-0503">Monooxygenase</keyword>
<evidence type="ECO:0000256" key="3">
    <source>
        <dbReference type="ARBA" id="ARBA00023002"/>
    </source>
</evidence>
<evidence type="ECO:0000256" key="4">
    <source>
        <dbReference type="ARBA" id="ARBA00023033"/>
    </source>
</evidence>
<accession>A0A9P6MPE2</accession>
<name>A0A9P6MPE2_9FUNG</name>
<evidence type="ECO:0000313" key="7">
    <source>
        <dbReference type="Proteomes" id="UP000703661"/>
    </source>
</evidence>
<dbReference type="Gene3D" id="3.50.50.60">
    <property type="entry name" value="FAD/NAD(P)-binding domain"/>
    <property type="match status" value="1"/>
</dbReference>
<organism evidence="6 7">
    <name type="scientific">Entomortierella chlamydospora</name>
    <dbReference type="NCBI Taxonomy" id="101097"/>
    <lineage>
        <taxon>Eukaryota</taxon>
        <taxon>Fungi</taxon>
        <taxon>Fungi incertae sedis</taxon>
        <taxon>Mucoromycota</taxon>
        <taxon>Mortierellomycotina</taxon>
        <taxon>Mortierellomycetes</taxon>
        <taxon>Mortierellales</taxon>
        <taxon>Mortierellaceae</taxon>
        <taxon>Entomortierella</taxon>
    </lineage>
</organism>
<evidence type="ECO:0000256" key="2">
    <source>
        <dbReference type="ARBA" id="ARBA00022827"/>
    </source>
</evidence>
<dbReference type="OrthoDB" id="655030at2759"/>
<dbReference type="InterPro" id="IPR002938">
    <property type="entry name" value="FAD-bd"/>
</dbReference>
<sequence length="397" mass="43910">MSSSNSQLKIAIIGAGLGGLTLARTLQQNYINCSVFELDASPNSRPQGGSLDIHQESGQHALRTNGLWDKIEPHVRYEGEDLRIADKTGKIWLEEINEIDDPSYQGNRPEVDRGVLRQIYIDSIKEGTIHWGTQVKNIIPVEPLTENGRTLYTLVFRNGTEETFDIVVGADGAWSRVRALLSDAKPVYGGVIMIETRLMNVDEDYPEEAKLVGHGTMCALSDNKGIMVQRNGDGSIRNYVTLRIPENGLPEKEFLQESTGRAYLLNQFNDWCQDLRNLIENGQGLTPRPINALPIEHRWTSRPGITIIGDAAHLMSPFAGEGANLAMIDGLELGLVIVKVIKEGGDLAVCQQEFEKAMIDRSQQAAAMSAQNMKDFISADAPRRAVAFFQGHSQCEH</sequence>
<dbReference type="EMBL" id="JAAAID010001811">
    <property type="protein sequence ID" value="KAG0008714.1"/>
    <property type="molecule type" value="Genomic_DNA"/>
</dbReference>
<proteinExistence type="predicted"/>
<dbReference type="Pfam" id="PF01494">
    <property type="entry name" value="FAD_binding_3"/>
    <property type="match status" value="1"/>
</dbReference>
<dbReference type="PANTHER" id="PTHR46972">
    <property type="entry name" value="MONOOXYGENASE ASQM-RELATED"/>
    <property type="match status" value="1"/>
</dbReference>
<feature type="domain" description="FAD-binding" evidence="5">
    <location>
        <begin position="9"/>
        <end position="346"/>
    </location>
</feature>
<comment type="caution">
    <text evidence="6">The sequence shown here is derived from an EMBL/GenBank/DDBJ whole genome shotgun (WGS) entry which is preliminary data.</text>
</comment>
<dbReference type="GO" id="GO:0004497">
    <property type="term" value="F:monooxygenase activity"/>
    <property type="evidence" value="ECO:0007669"/>
    <property type="project" value="UniProtKB-KW"/>
</dbReference>
<protein>
    <recommendedName>
        <fullName evidence="5">FAD-binding domain-containing protein</fullName>
    </recommendedName>
</protein>
<reference evidence="6" key="1">
    <citation type="journal article" date="2020" name="Fungal Divers.">
        <title>Resolving the Mortierellaceae phylogeny through synthesis of multi-gene phylogenetics and phylogenomics.</title>
        <authorList>
            <person name="Vandepol N."/>
            <person name="Liber J."/>
            <person name="Desiro A."/>
            <person name="Na H."/>
            <person name="Kennedy M."/>
            <person name="Barry K."/>
            <person name="Grigoriev I.V."/>
            <person name="Miller A.N."/>
            <person name="O'Donnell K."/>
            <person name="Stajich J.E."/>
            <person name="Bonito G."/>
        </authorList>
    </citation>
    <scope>NUCLEOTIDE SEQUENCE</scope>
    <source>
        <strain evidence="6">NRRL 2769</strain>
    </source>
</reference>
<keyword evidence="2" id="KW-0274">FAD</keyword>
<dbReference type="AlphaFoldDB" id="A0A9P6MPE2"/>
<keyword evidence="1" id="KW-0285">Flavoprotein</keyword>
<gene>
    <name evidence="6" type="ORF">BGZ80_003137</name>
</gene>
<dbReference type="PRINTS" id="PR00420">
    <property type="entry name" value="RNGMNOXGNASE"/>
</dbReference>
<dbReference type="SUPFAM" id="SSF51905">
    <property type="entry name" value="FAD/NAD(P)-binding domain"/>
    <property type="match status" value="1"/>
</dbReference>
<keyword evidence="7" id="KW-1185">Reference proteome</keyword>
<dbReference type="PANTHER" id="PTHR46972:SF1">
    <property type="entry name" value="FAD DEPENDENT OXIDOREDUCTASE DOMAIN-CONTAINING PROTEIN"/>
    <property type="match status" value="1"/>
</dbReference>
<evidence type="ECO:0000259" key="5">
    <source>
        <dbReference type="Pfam" id="PF01494"/>
    </source>
</evidence>